<feature type="region of interest" description="Disordered" evidence="1">
    <location>
        <begin position="831"/>
        <end position="872"/>
    </location>
</feature>
<reference evidence="4" key="2">
    <citation type="submission" date="2015-01" db="EMBL/GenBank/DDBJ databases">
        <title>Evolutionary Origins and Diversification of the Mycorrhizal Mutualists.</title>
        <authorList>
            <consortium name="DOE Joint Genome Institute"/>
            <consortium name="Mycorrhizal Genomics Consortium"/>
            <person name="Kohler A."/>
            <person name="Kuo A."/>
            <person name="Nagy L.G."/>
            <person name="Floudas D."/>
            <person name="Copeland A."/>
            <person name="Barry K.W."/>
            <person name="Cichocki N."/>
            <person name="Veneault-Fourrey C."/>
            <person name="LaButti K."/>
            <person name="Lindquist E.A."/>
            <person name="Lipzen A."/>
            <person name="Lundell T."/>
            <person name="Morin E."/>
            <person name="Murat C."/>
            <person name="Riley R."/>
            <person name="Ohm R."/>
            <person name="Sun H."/>
            <person name="Tunlid A."/>
            <person name="Henrissat B."/>
            <person name="Grigoriev I.V."/>
            <person name="Hibbett D.S."/>
            <person name="Martin F."/>
        </authorList>
    </citation>
    <scope>NUCLEOTIDE SEQUENCE [LARGE SCALE GENOMIC DNA]</scope>
    <source>
        <strain evidence="4">MUT 4182</strain>
    </source>
</reference>
<evidence type="ECO:0000256" key="1">
    <source>
        <dbReference type="SAM" id="MobiDB-lite"/>
    </source>
</evidence>
<dbReference type="EMBL" id="KN822951">
    <property type="protein sequence ID" value="KIO32934.1"/>
    <property type="molecule type" value="Genomic_DNA"/>
</dbReference>
<feature type="compositionally biased region" description="Acidic residues" evidence="1">
    <location>
        <begin position="791"/>
        <end position="802"/>
    </location>
</feature>
<feature type="domain" description="DUF6589" evidence="2">
    <location>
        <begin position="278"/>
        <end position="729"/>
    </location>
</feature>
<gene>
    <name evidence="3" type="ORF">M407DRAFT_65941</name>
</gene>
<protein>
    <recommendedName>
        <fullName evidence="2">DUF6589 domain-containing protein</fullName>
    </recommendedName>
</protein>
<feature type="compositionally biased region" description="Acidic residues" evidence="1">
    <location>
        <begin position="837"/>
        <end position="872"/>
    </location>
</feature>
<sequence length="872" mass="98327">MIYNHPFSKPKRQSTERPLHFPTAQDFKTIKHARPALSAWAILLCVSECAKQIRRLSKKSAGLHLRLSQNARTRATQASATPSWERILEVGSSVGMENLVKSVAPLVMYFVMAMLKSKRRQRSESSETEARGPRPSLHVAISIVGSLVFGSNRHANALAFGNSVWMFANRAHYAVFPVLSHFGVTTVYQSLLNGLRSLASMDQISLRADLETESKQIRLVLDNTQSYIRARTRGFGRDNRMQVGTAATAIVLQQHDPLALSRSNWDPAKGREAMRTLTMGDLEADLDSTHLGLVTTLHWLRILVEHVPALSSYQKEVDMLFKERAQKCRMADNRKTEIHPLGTSDANEATADGLLEAINDFMEQLGLGKEKIKDKLLIVSGDGMTFNGLLRLKRYTERSTTDDYRALRWVLPILETWHTTWTDLSRVVRTNWGPRSTADPSCLGHSATAINHPMPTNMKKVDFYSAQRTVTQVFTARVLDCWCVLYDCKDLKVYFNSLKKDNRLPGIEDLLDDARLLGRRYCSIKAYERAVSGRTADTRPAAYDVPLGTPWAPRKRKDDDKMEIDDPSNNYSRSDGEDSDHSLANSTMFMCEALLNLEASAAVEDGDMGRVLEVFKAWIFTFASSTNHNYTQYLFRLWVMYKWEFTPALRHLIKQNMLVNLEGIPKRSHEGDLMQEHNNRDLEGFIQHKGAEYGAPFIREAVAPNIHRFRQIRSTRLNDVGLNPLSKLHGQLPHEQEIERLMQIYAEEELHRYRPGRRYGHLIPNSMEEGYKALETTKLNRMRMSVIGIEDDDTIDEEEEPSGENINDSHPQDFDAAVIAAALGSLEVAELVGQAEASEDEQTSSDDGGEEDASEGIGEESEAEAEAAADQA</sequence>
<keyword evidence="4" id="KW-1185">Reference proteome</keyword>
<evidence type="ECO:0000259" key="2">
    <source>
        <dbReference type="Pfam" id="PF20231"/>
    </source>
</evidence>
<accession>A0A0C3QVY6</accession>
<name>A0A0C3QVY6_9AGAM</name>
<dbReference type="Proteomes" id="UP000054248">
    <property type="component" value="Unassembled WGS sequence"/>
</dbReference>
<organism evidence="3 4">
    <name type="scientific">Tulasnella calospora MUT 4182</name>
    <dbReference type="NCBI Taxonomy" id="1051891"/>
    <lineage>
        <taxon>Eukaryota</taxon>
        <taxon>Fungi</taxon>
        <taxon>Dikarya</taxon>
        <taxon>Basidiomycota</taxon>
        <taxon>Agaricomycotina</taxon>
        <taxon>Agaricomycetes</taxon>
        <taxon>Cantharellales</taxon>
        <taxon>Tulasnellaceae</taxon>
        <taxon>Tulasnella</taxon>
    </lineage>
</organism>
<dbReference type="STRING" id="1051891.A0A0C3QVY6"/>
<dbReference type="HOGENOM" id="CLU_006728_0_0_1"/>
<feature type="region of interest" description="Disordered" evidence="1">
    <location>
        <begin position="791"/>
        <end position="811"/>
    </location>
</feature>
<proteinExistence type="predicted"/>
<dbReference type="AlphaFoldDB" id="A0A0C3QVY6"/>
<evidence type="ECO:0000313" key="4">
    <source>
        <dbReference type="Proteomes" id="UP000054248"/>
    </source>
</evidence>
<dbReference type="Pfam" id="PF20231">
    <property type="entry name" value="DUF6589"/>
    <property type="match status" value="1"/>
</dbReference>
<reference evidence="3 4" key="1">
    <citation type="submission" date="2014-04" db="EMBL/GenBank/DDBJ databases">
        <authorList>
            <consortium name="DOE Joint Genome Institute"/>
            <person name="Kuo A."/>
            <person name="Girlanda M."/>
            <person name="Perotto S."/>
            <person name="Kohler A."/>
            <person name="Nagy L.G."/>
            <person name="Floudas D."/>
            <person name="Copeland A."/>
            <person name="Barry K.W."/>
            <person name="Cichocki N."/>
            <person name="Veneault-Fourrey C."/>
            <person name="LaButti K."/>
            <person name="Lindquist E.A."/>
            <person name="Lipzen A."/>
            <person name="Lundell T."/>
            <person name="Morin E."/>
            <person name="Murat C."/>
            <person name="Sun H."/>
            <person name="Tunlid A."/>
            <person name="Henrissat B."/>
            <person name="Grigoriev I.V."/>
            <person name="Hibbett D.S."/>
            <person name="Martin F."/>
            <person name="Nordberg H.P."/>
            <person name="Cantor M.N."/>
            <person name="Hua S.X."/>
        </authorList>
    </citation>
    <scope>NUCLEOTIDE SEQUENCE [LARGE SCALE GENOMIC DNA]</scope>
    <source>
        <strain evidence="3 4">MUT 4182</strain>
    </source>
</reference>
<dbReference type="OrthoDB" id="3266963at2759"/>
<dbReference type="InterPro" id="IPR046496">
    <property type="entry name" value="DUF6589"/>
</dbReference>
<evidence type="ECO:0000313" key="3">
    <source>
        <dbReference type="EMBL" id="KIO32934.1"/>
    </source>
</evidence>
<feature type="region of interest" description="Disordered" evidence="1">
    <location>
        <begin position="550"/>
        <end position="579"/>
    </location>
</feature>